<reference evidence="1" key="1">
    <citation type="submission" date="2021-06" db="EMBL/GenBank/DDBJ databases">
        <authorList>
            <person name="Kallberg Y."/>
            <person name="Tangrot J."/>
            <person name="Rosling A."/>
        </authorList>
    </citation>
    <scope>NUCLEOTIDE SEQUENCE</scope>
    <source>
        <strain evidence="1">MA461A</strain>
    </source>
</reference>
<keyword evidence="2" id="KW-1185">Reference proteome</keyword>
<evidence type="ECO:0000313" key="1">
    <source>
        <dbReference type="EMBL" id="CAG8849538.1"/>
    </source>
</evidence>
<gene>
    <name evidence="1" type="ORF">RPERSI_LOCUS35638</name>
</gene>
<protein>
    <submittedName>
        <fullName evidence="1">7605_t:CDS:1</fullName>
    </submittedName>
</protein>
<feature type="non-terminal residue" evidence="1">
    <location>
        <position position="43"/>
    </location>
</feature>
<comment type="caution">
    <text evidence="1">The sequence shown here is derived from an EMBL/GenBank/DDBJ whole genome shotgun (WGS) entry which is preliminary data.</text>
</comment>
<proteinExistence type="predicted"/>
<name>A0ACA9SW47_9GLOM</name>
<accession>A0ACA9SW47</accession>
<evidence type="ECO:0000313" key="2">
    <source>
        <dbReference type="Proteomes" id="UP000789920"/>
    </source>
</evidence>
<dbReference type="Proteomes" id="UP000789920">
    <property type="component" value="Unassembled WGS sequence"/>
</dbReference>
<organism evidence="1 2">
    <name type="scientific">Racocetra persica</name>
    <dbReference type="NCBI Taxonomy" id="160502"/>
    <lineage>
        <taxon>Eukaryota</taxon>
        <taxon>Fungi</taxon>
        <taxon>Fungi incertae sedis</taxon>
        <taxon>Mucoromycota</taxon>
        <taxon>Glomeromycotina</taxon>
        <taxon>Glomeromycetes</taxon>
        <taxon>Diversisporales</taxon>
        <taxon>Gigasporaceae</taxon>
        <taxon>Racocetra</taxon>
    </lineage>
</organism>
<sequence>DSFEDADENMDEELDSSFEDIVKNMDEEVDSSNKGADNDFGEE</sequence>
<feature type="non-terminal residue" evidence="1">
    <location>
        <position position="1"/>
    </location>
</feature>
<dbReference type="EMBL" id="CAJVQC010166060">
    <property type="protein sequence ID" value="CAG8849538.1"/>
    <property type="molecule type" value="Genomic_DNA"/>
</dbReference>